<sequence>MALLLHRALLTAPSFCGMHTPDASFLAHLLRIPVGSTRFSSHLTALVLYLAQGTKQFASGMFGKERCYSSCYTGTNSPSHQLHTRQTVLASYPALRTGVYAFMMLKVSRTGHCCALHPILATG</sequence>
<dbReference type="Proteomes" id="UP000663831">
    <property type="component" value="Unassembled WGS sequence"/>
</dbReference>
<reference evidence="1" key="1">
    <citation type="submission" date="2021-01" db="EMBL/GenBank/DDBJ databases">
        <authorList>
            <person name="Kaushik A."/>
        </authorList>
    </citation>
    <scope>NUCLEOTIDE SEQUENCE</scope>
    <source>
        <strain evidence="1">AG3-1AP</strain>
    </source>
</reference>
<evidence type="ECO:0000313" key="2">
    <source>
        <dbReference type="Proteomes" id="UP000663831"/>
    </source>
</evidence>
<evidence type="ECO:0000313" key="1">
    <source>
        <dbReference type="EMBL" id="CAE6430640.1"/>
    </source>
</evidence>
<proteinExistence type="predicted"/>
<dbReference type="EMBL" id="CAJMWV010001210">
    <property type="protein sequence ID" value="CAE6430640.1"/>
    <property type="molecule type" value="Genomic_DNA"/>
</dbReference>
<dbReference type="AlphaFoldDB" id="A0A8H2XR34"/>
<name>A0A8H2XR34_9AGAM</name>
<comment type="caution">
    <text evidence="1">The sequence shown here is derived from an EMBL/GenBank/DDBJ whole genome shotgun (WGS) entry which is preliminary data.</text>
</comment>
<accession>A0A8H2XR34</accession>
<protein>
    <submittedName>
        <fullName evidence="1">Uncharacterized protein</fullName>
    </submittedName>
</protein>
<organism evidence="1 2">
    <name type="scientific">Rhizoctonia solani</name>
    <dbReference type="NCBI Taxonomy" id="456999"/>
    <lineage>
        <taxon>Eukaryota</taxon>
        <taxon>Fungi</taxon>
        <taxon>Dikarya</taxon>
        <taxon>Basidiomycota</taxon>
        <taxon>Agaricomycotina</taxon>
        <taxon>Agaricomycetes</taxon>
        <taxon>Cantharellales</taxon>
        <taxon>Ceratobasidiaceae</taxon>
        <taxon>Rhizoctonia</taxon>
    </lineage>
</organism>
<gene>
    <name evidence="1" type="ORF">RDB_LOCUS42834</name>
</gene>